<feature type="binding site" evidence="7">
    <location>
        <position position="158"/>
    </location>
    <ligand>
        <name>3-phosphoshikimate</name>
        <dbReference type="ChEBI" id="CHEBI:145989"/>
    </ligand>
</feature>
<dbReference type="FunCoup" id="A0A7G1G3W2">
    <property type="interactions" value="305"/>
</dbReference>
<accession>A0A7G1G3W2</accession>
<dbReference type="AlphaFoldDB" id="A0A7G1G3W2"/>
<keyword evidence="3 7" id="KW-0028">Amino-acid biosynthesis</keyword>
<dbReference type="GO" id="GO:0009073">
    <property type="term" value="P:aromatic amino acid family biosynthetic process"/>
    <property type="evidence" value="ECO:0007669"/>
    <property type="project" value="UniProtKB-KW"/>
</dbReference>
<dbReference type="GO" id="GO:0003866">
    <property type="term" value="F:3-phosphoshikimate 1-carboxyvinyltransferase activity"/>
    <property type="evidence" value="ECO:0007669"/>
    <property type="project" value="UniProtKB-UniRule"/>
</dbReference>
<protein>
    <recommendedName>
        <fullName evidence="7">3-phosphoshikimate 1-carboxyvinyltransferase</fullName>
        <ecNumber evidence="7">2.5.1.19</ecNumber>
    </recommendedName>
    <alternativeName>
        <fullName evidence="7">5-enolpyruvylshikimate-3-phosphate synthase</fullName>
        <shortName evidence="7">EPSP synthase</shortName>
        <shortName evidence="7">EPSPS</shortName>
    </alternativeName>
</protein>
<evidence type="ECO:0000256" key="3">
    <source>
        <dbReference type="ARBA" id="ARBA00022605"/>
    </source>
</evidence>
<feature type="binding site" evidence="7">
    <location>
        <position position="299"/>
    </location>
    <ligand>
        <name>3-phosphoshikimate</name>
        <dbReference type="ChEBI" id="CHEBI:145989"/>
    </ligand>
</feature>
<feature type="binding site" evidence="7">
    <location>
        <position position="371"/>
    </location>
    <ligand>
        <name>phosphoenolpyruvate</name>
        <dbReference type="ChEBI" id="CHEBI:58702"/>
    </ligand>
</feature>
<feature type="binding site" evidence="7">
    <location>
        <position position="159"/>
    </location>
    <ligand>
        <name>3-phosphoshikimate</name>
        <dbReference type="ChEBI" id="CHEBI:145989"/>
    </ligand>
</feature>
<dbReference type="PANTHER" id="PTHR21090:SF5">
    <property type="entry name" value="PENTAFUNCTIONAL AROM POLYPEPTIDE"/>
    <property type="match status" value="1"/>
</dbReference>
<evidence type="ECO:0000256" key="6">
    <source>
        <dbReference type="ARBA" id="ARBA00044633"/>
    </source>
</evidence>
<dbReference type="Proteomes" id="UP000516361">
    <property type="component" value="Chromosome"/>
</dbReference>
<evidence type="ECO:0000313" key="10">
    <source>
        <dbReference type="Proteomes" id="UP000516361"/>
    </source>
</evidence>
<evidence type="ECO:0000256" key="2">
    <source>
        <dbReference type="ARBA" id="ARBA00009948"/>
    </source>
</evidence>
<dbReference type="GO" id="GO:0009423">
    <property type="term" value="P:chorismate biosynthetic process"/>
    <property type="evidence" value="ECO:0007669"/>
    <property type="project" value="UniProtKB-UniRule"/>
</dbReference>
<evidence type="ECO:0000256" key="4">
    <source>
        <dbReference type="ARBA" id="ARBA00022679"/>
    </source>
</evidence>
<dbReference type="InterPro" id="IPR036968">
    <property type="entry name" value="Enolpyruvate_Tfrase_sf"/>
</dbReference>
<dbReference type="SUPFAM" id="SSF55205">
    <property type="entry name" value="EPT/RTPC-like"/>
    <property type="match status" value="1"/>
</dbReference>
<dbReference type="KEGG" id="ocy:OSSY52_11520"/>
<comment type="function">
    <text evidence="7">Catalyzes the transfer of the enolpyruvyl moiety of phosphoenolpyruvate (PEP) to the 5-hydroxyl of shikimate-3-phosphate (S3P) to produce enolpyruvyl shikimate-3-phosphate and inorganic phosphate.</text>
</comment>
<dbReference type="HAMAP" id="MF_00210">
    <property type="entry name" value="EPSP_synth"/>
    <property type="match status" value="1"/>
</dbReference>
<evidence type="ECO:0000256" key="5">
    <source>
        <dbReference type="ARBA" id="ARBA00023141"/>
    </source>
</evidence>
<reference evidence="9 10" key="1">
    <citation type="submission" date="2018-06" db="EMBL/GenBank/DDBJ databases">
        <title>Genome sequencing of Oceanotoga sp. sy52.</title>
        <authorList>
            <person name="Mori K."/>
        </authorList>
    </citation>
    <scope>NUCLEOTIDE SEQUENCE [LARGE SCALE GENOMIC DNA]</scope>
    <source>
        <strain evidence="10">sy52</strain>
    </source>
</reference>
<sequence>MIKILRSKINGSITVPSSKSIMQRAIAISLLSNRKIILKNISFCEDSNNSINVIKKFGKKIIIDENNIVIDGKIEGIPNEINCGESGLCVRMFTPIISLFSKKIKVNGKGSILKRPVGFFESTLKELGVGFKCNNNFLPLEVKGPIKFNKCLVDGSISSQFLTGLLIALPNKKNDTIVEVKNLKSKGYIDMTLKIMKDFGVNILNENYKKFFINGNQKYKRDFYTIEGDWSSAAYFLVAGAISESIEVHGLNINSKQPDKNIINILKEVGANVEVGNEVVKVKKNELRAFTYDSSDSPDLFPVLVVLAAFCEGKSIIYGVNRLLYKESNRAKVIFEEFSKIGIKINIDGNKMEVFKSEIKNGFINTHNDHRIAMAAAIAGINSNTNIILDNKECVNKSYKMFWDDYKKVGGKIE</sequence>
<organism evidence="9 10">
    <name type="scientific">Tepiditoga spiralis</name>
    <dbReference type="NCBI Taxonomy" id="2108365"/>
    <lineage>
        <taxon>Bacteria</taxon>
        <taxon>Thermotogati</taxon>
        <taxon>Thermotogota</taxon>
        <taxon>Thermotogae</taxon>
        <taxon>Petrotogales</taxon>
        <taxon>Petrotogaceae</taxon>
        <taxon>Tepiditoga</taxon>
    </lineage>
</organism>
<dbReference type="GO" id="GO:0008652">
    <property type="term" value="P:amino acid biosynthetic process"/>
    <property type="evidence" value="ECO:0007669"/>
    <property type="project" value="UniProtKB-KW"/>
</dbReference>
<feature type="binding site" evidence="7">
    <location>
        <position position="326"/>
    </location>
    <ligand>
        <name>3-phosphoshikimate</name>
        <dbReference type="ChEBI" id="CHEBI:145989"/>
    </ligand>
</feature>
<name>A0A7G1G3W2_9BACT</name>
<feature type="binding site" evidence="7">
    <location>
        <position position="330"/>
    </location>
    <ligand>
        <name>phosphoenolpyruvate</name>
        <dbReference type="ChEBI" id="CHEBI:58702"/>
    </ligand>
</feature>
<gene>
    <name evidence="7 9" type="primary">aroA</name>
    <name evidence="9" type="ORF">OSSY52_11520</name>
</gene>
<feature type="binding site" evidence="7">
    <location>
        <position position="115"/>
    </location>
    <ligand>
        <name>phosphoenolpyruvate</name>
        <dbReference type="ChEBI" id="CHEBI:58702"/>
    </ligand>
</feature>
<comment type="subunit">
    <text evidence="7">Monomer.</text>
</comment>
<dbReference type="Pfam" id="PF00275">
    <property type="entry name" value="EPSP_synthase"/>
    <property type="match status" value="1"/>
</dbReference>
<comment type="catalytic activity">
    <reaction evidence="6">
        <text>3-phosphoshikimate + phosphoenolpyruvate = 5-O-(1-carboxyvinyl)-3-phosphoshikimate + phosphate</text>
        <dbReference type="Rhea" id="RHEA:21256"/>
        <dbReference type="ChEBI" id="CHEBI:43474"/>
        <dbReference type="ChEBI" id="CHEBI:57701"/>
        <dbReference type="ChEBI" id="CHEBI:58702"/>
        <dbReference type="ChEBI" id="CHEBI:145989"/>
        <dbReference type="EC" id="2.5.1.19"/>
    </reaction>
    <physiologicalReaction direction="left-to-right" evidence="6">
        <dbReference type="Rhea" id="RHEA:21257"/>
    </physiologicalReaction>
</comment>
<dbReference type="GO" id="GO:0005737">
    <property type="term" value="C:cytoplasm"/>
    <property type="evidence" value="ECO:0007669"/>
    <property type="project" value="UniProtKB-SubCell"/>
</dbReference>
<comment type="caution">
    <text evidence="7">Lacks conserved residue(s) required for the propagation of feature annotation.</text>
</comment>
<dbReference type="EC" id="2.5.1.19" evidence="7"/>
<comment type="pathway">
    <text evidence="1 7">Metabolic intermediate biosynthesis; chorismate biosynthesis; chorismate from D-erythrose 4-phosphate and phosphoenolpyruvate: step 6/7.</text>
</comment>
<evidence type="ECO:0000259" key="8">
    <source>
        <dbReference type="Pfam" id="PF00275"/>
    </source>
</evidence>
<dbReference type="InterPro" id="IPR001986">
    <property type="entry name" value="Enolpyruvate_Tfrase_dom"/>
</dbReference>
<dbReference type="InParanoid" id="A0A7G1G3W2"/>
<dbReference type="EMBL" id="AP018712">
    <property type="protein sequence ID" value="BBE31011.1"/>
    <property type="molecule type" value="Genomic_DNA"/>
</dbReference>
<dbReference type="Gene3D" id="3.65.10.10">
    <property type="entry name" value="Enolpyruvate transferase domain"/>
    <property type="match status" value="2"/>
</dbReference>
<dbReference type="NCBIfam" id="TIGR01356">
    <property type="entry name" value="aroA"/>
    <property type="match status" value="1"/>
</dbReference>
<keyword evidence="7" id="KW-0963">Cytoplasm</keyword>
<dbReference type="UniPathway" id="UPA00053">
    <property type="reaction ID" value="UER00089"/>
</dbReference>
<proteinExistence type="inferred from homology"/>
<dbReference type="InterPro" id="IPR013792">
    <property type="entry name" value="RNA3'P_cycl/enolpyr_Trfase_a/b"/>
</dbReference>
<keyword evidence="10" id="KW-1185">Reference proteome</keyword>
<dbReference type="PANTHER" id="PTHR21090">
    <property type="entry name" value="AROM/DEHYDROQUINATE SYNTHASE"/>
    <property type="match status" value="1"/>
</dbReference>
<feature type="binding site" evidence="7">
    <location>
        <position position="19"/>
    </location>
    <ligand>
        <name>phosphoenolpyruvate</name>
        <dbReference type="ChEBI" id="CHEBI:58702"/>
    </ligand>
</feature>
<feature type="binding site" evidence="7">
    <location>
        <position position="24"/>
    </location>
    <ligand>
        <name>3-phosphoshikimate</name>
        <dbReference type="ChEBI" id="CHEBI:145989"/>
    </ligand>
</feature>
<feature type="binding site" evidence="7">
    <location>
        <position position="160"/>
    </location>
    <ligand>
        <name>3-phosphoshikimate</name>
        <dbReference type="ChEBI" id="CHEBI:145989"/>
    </ligand>
</feature>
<feature type="binding site" evidence="7">
    <location>
        <position position="185"/>
    </location>
    <ligand>
        <name>3-phosphoshikimate</name>
        <dbReference type="ChEBI" id="CHEBI:145989"/>
    </ligand>
</feature>
<dbReference type="PIRSF" id="PIRSF000505">
    <property type="entry name" value="EPSPS"/>
    <property type="match status" value="1"/>
</dbReference>
<feature type="active site" description="Proton acceptor" evidence="7">
    <location>
        <position position="299"/>
    </location>
</feature>
<evidence type="ECO:0000256" key="1">
    <source>
        <dbReference type="ARBA" id="ARBA00004811"/>
    </source>
</evidence>
<evidence type="ECO:0000313" key="9">
    <source>
        <dbReference type="EMBL" id="BBE31011.1"/>
    </source>
</evidence>
<dbReference type="CDD" id="cd01556">
    <property type="entry name" value="EPSP_synthase"/>
    <property type="match status" value="1"/>
</dbReference>
<feature type="binding site" evidence="7">
    <location>
        <position position="397"/>
    </location>
    <ligand>
        <name>phosphoenolpyruvate</name>
        <dbReference type="ChEBI" id="CHEBI:58702"/>
    </ligand>
</feature>
<feature type="binding site" evidence="7">
    <location>
        <position position="87"/>
    </location>
    <ligand>
        <name>phosphoenolpyruvate</name>
        <dbReference type="ChEBI" id="CHEBI:58702"/>
    </ligand>
</feature>
<evidence type="ECO:0000256" key="7">
    <source>
        <dbReference type="HAMAP-Rule" id="MF_00210"/>
    </source>
</evidence>
<keyword evidence="4 7" id="KW-0808">Transferase</keyword>
<feature type="binding site" evidence="7">
    <location>
        <position position="19"/>
    </location>
    <ligand>
        <name>3-phosphoshikimate</name>
        <dbReference type="ChEBI" id="CHEBI:145989"/>
    </ligand>
</feature>
<dbReference type="InterPro" id="IPR006264">
    <property type="entry name" value="EPSP_synthase"/>
</dbReference>
<keyword evidence="5 7" id="KW-0057">Aromatic amino acid biosynthesis</keyword>
<comment type="similarity">
    <text evidence="2 7">Belongs to the EPSP synthase family.</text>
</comment>
<feature type="domain" description="Enolpyruvate transferase" evidence="8">
    <location>
        <begin position="7"/>
        <end position="404"/>
    </location>
</feature>
<feature type="binding site" evidence="7">
    <location>
        <position position="160"/>
    </location>
    <ligand>
        <name>phosphoenolpyruvate</name>
        <dbReference type="ChEBI" id="CHEBI:58702"/>
    </ligand>
</feature>
<dbReference type="RefSeq" id="WP_190613307.1">
    <property type="nucleotide sequence ID" value="NZ_AP018712.1"/>
</dbReference>
<feature type="binding site" evidence="7">
    <location>
        <position position="20"/>
    </location>
    <ligand>
        <name>3-phosphoshikimate</name>
        <dbReference type="ChEBI" id="CHEBI:145989"/>
    </ligand>
</feature>
<comment type="subcellular location">
    <subcellularLocation>
        <location evidence="7">Cytoplasm</location>
    </subcellularLocation>
</comment>